<dbReference type="SMART" id="SM00534">
    <property type="entry name" value="MUTSac"/>
    <property type="match status" value="1"/>
</dbReference>
<dbReference type="InterPro" id="IPR045076">
    <property type="entry name" value="MutS"/>
</dbReference>
<evidence type="ECO:0000259" key="8">
    <source>
        <dbReference type="PROSITE" id="PS50828"/>
    </source>
</evidence>
<keyword evidence="10" id="KW-1185">Reference proteome</keyword>
<evidence type="ECO:0000256" key="3">
    <source>
        <dbReference type="ARBA" id="ARBA00022801"/>
    </source>
</evidence>
<proteinExistence type="predicted"/>
<protein>
    <submittedName>
        <fullName evidence="9">Smr/MutS family protein</fullName>
    </submittedName>
</protein>
<dbReference type="GO" id="GO:0004519">
    <property type="term" value="F:endonuclease activity"/>
    <property type="evidence" value="ECO:0007669"/>
    <property type="project" value="InterPro"/>
</dbReference>
<dbReference type="GO" id="GO:0140664">
    <property type="term" value="F:ATP-dependent DNA damage sensor activity"/>
    <property type="evidence" value="ECO:0007669"/>
    <property type="project" value="InterPro"/>
</dbReference>
<evidence type="ECO:0000256" key="7">
    <source>
        <dbReference type="SAM" id="Coils"/>
    </source>
</evidence>
<dbReference type="RefSeq" id="WP_321396133.1">
    <property type="nucleotide sequence ID" value="NZ_CP139487.1"/>
</dbReference>
<dbReference type="Gene3D" id="3.40.50.300">
    <property type="entry name" value="P-loop containing nucleotide triphosphate hydrolases"/>
    <property type="match status" value="1"/>
</dbReference>
<dbReference type="GO" id="GO:0045910">
    <property type="term" value="P:negative regulation of DNA recombination"/>
    <property type="evidence" value="ECO:0007669"/>
    <property type="project" value="InterPro"/>
</dbReference>
<dbReference type="SMART" id="SM00463">
    <property type="entry name" value="SMR"/>
    <property type="match status" value="1"/>
</dbReference>
<keyword evidence="5" id="KW-0694">RNA-binding</keyword>
<dbReference type="GO" id="GO:0019843">
    <property type="term" value="F:rRNA binding"/>
    <property type="evidence" value="ECO:0007669"/>
    <property type="project" value="UniProtKB-KW"/>
</dbReference>
<dbReference type="InterPro" id="IPR036187">
    <property type="entry name" value="DNA_mismatch_repair_MutS_sf"/>
</dbReference>
<dbReference type="Gene3D" id="3.30.1370.110">
    <property type="match status" value="1"/>
</dbReference>
<organism evidence="9 10">
    <name type="scientific">Peredibacter starrii</name>
    <dbReference type="NCBI Taxonomy" id="28202"/>
    <lineage>
        <taxon>Bacteria</taxon>
        <taxon>Pseudomonadati</taxon>
        <taxon>Bdellovibrionota</taxon>
        <taxon>Bacteriovoracia</taxon>
        <taxon>Bacteriovoracales</taxon>
        <taxon>Bacteriovoracaceae</taxon>
        <taxon>Peredibacter</taxon>
    </lineage>
</organism>
<name>A0AAX4HQB2_9BACT</name>
<dbReference type="SUPFAM" id="SSF48334">
    <property type="entry name" value="DNA repair protein MutS, domain III"/>
    <property type="match status" value="1"/>
</dbReference>
<dbReference type="GO" id="GO:0030983">
    <property type="term" value="F:mismatched DNA binding"/>
    <property type="evidence" value="ECO:0007669"/>
    <property type="project" value="InterPro"/>
</dbReference>
<dbReference type="SUPFAM" id="SSF52540">
    <property type="entry name" value="P-loop containing nucleoside triphosphate hydrolases"/>
    <property type="match status" value="1"/>
</dbReference>
<dbReference type="InterPro" id="IPR002625">
    <property type="entry name" value="Smr_dom"/>
</dbReference>
<feature type="domain" description="Smr" evidence="8">
    <location>
        <begin position="715"/>
        <end position="787"/>
    </location>
</feature>
<evidence type="ECO:0000313" key="9">
    <source>
        <dbReference type="EMBL" id="WPU65515.1"/>
    </source>
</evidence>
<sequence length="787" mass="90143">MTINLITTQHSVHHAQVEWDVLSGIISQFAYFESNKKGLVTQLFANRWEDLSAELIRTQTYLQEFKDDYRPIVSQLFGKLPADESLDRHILHLAKEGVLHFSELNKVVLLIESAQFIKQDFPKFKIAEFQKITEMDFMPIQRKFLREFRHLVDSSGEVHFERHPELADLNRRLRELEDKIRKTVQEWINNAANQKVLQYNSYDVHYDRFVVPVRSDSYRSDLGLIVSRSESGQTLFVEPFEVRDACNRRLELIAKIDEIINQLAMKFSRLLGEHGDLINECLYVVRRIDFYLAKTDFATKYQLECPSIRSNPGFKFTGLFHPLIKNPVKNSADCHQSNHGIVISGPNTGGKTVFLKSVTLAYLLFYHGFFVPAAEAEMYPYEGVFYFGNDLQDLQVGLSSFSGEVKNYIDLMENILPSNLILIDEIFNSTSSDEASALSLSYFDELHKRAVCHIVVSTHHQMFKTLIHQDRNYISCHVGFDTTNMKPTYKIQWGTPGASMAIDIFRILSRGHDEVKDVPAKALSHLSAKNVSYETLLQKVSQKQIELDQILTSNRQLEVELKNQKGAMEGILNLRMKEELAKARQEVDKILNEARALVEEARRNEIQKVKRIDDKSYQLKTQIDKLRGIEVVEEEVPIGDLTIEEVKSGDTVYSHTLKKEFTVQGVDLRRREVTIAKGPIKLTVPVATLGRSKRAPLKPKVSVSFVKTSSSQLEFDVRGMRLSEFQNLIEKALGDLLSGDVPYISVIHGHGDGVLKNWLRDYLKRSRDFQGELPETGNDGETKIVLK</sequence>
<evidence type="ECO:0000313" key="10">
    <source>
        <dbReference type="Proteomes" id="UP001324634"/>
    </source>
</evidence>
<keyword evidence="3" id="KW-0378">Hydrolase</keyword>
<dbReference type="PROSITE" id="PS50828">
    <property type="entry name" value="SMR"/>
    <property type="match status" value="1"/>
</dbReference>
<dbReference type="InterPro" id="IPR027417">
    <property type="entry name" value="P-loop_NTPase"/>
</dbReference>
<accession>A0AAX4HQB2</accession>
<dbReference type="EMBL" id="CP139487">
    <property type="protein sequence ID" value="WPU65515.1"/>
    <property type="molecule type" value="Genomic_DNA"/>
</dbReference>
<dbReference type="PIRSF" id="PIRSF005814">
    <property type="entry name" value="MutS_YshD"/>
    <property type="match status" value="1"/>
</dbReference>
<dbReference type="Proteomes" id="UP001324634">
    <property type="component" value="Chromosome"/>
</dbReference>
<reference evidence="9 10" key="1">
    <citation type="submission" date="2023-11" db="EMBL/GenBank/DDBJ databases">
        <title>Peredibacter starrii A3.12.</title>
        <authorList>
            <person name="Mitchell R.J."/>
        </authorList>
    </citation>
    <scope>NUCLEOTIDE SEQUENCE [LARGE SCALE GENOMIC DNA]</scope>
    <source>
        <strain evidence="9 10">A3.12</strain>
    </source>
</reference>
<keyword evidence="4" id="KW-0067">ATP-binding</keyword>
<keyword evidence="7" id="KW-0175">Coiled coil</keyword>
<evidence type="ECO:0000256" key="4">
    <source>
        <dbReference type="ARBA" id="ARBA00022840"/>
    </source>
</evidence>
<gene>
    <name evidence="9" type="ORF">SOO65_02020</name>
</gene>
<evidence type="ECO:0000256" key="5">
    <source>
        <dbReference type="ARBA" id="ARBA00022884"/>
    </source>
</evidence>
<dbReference type="GO" id="GO:0016887">
    <property type="term" value="F:ATP hydrolysis activity"/>
    <property type="evidence" value="ECO:0007669"/>
    <property type="project" value="InterPro"/>
</dbReference>
<evidence type="ECO:0000256" key="1">
    <source>
        <dbReference type="ARBA" id="ARBA00022730"/>
    </source>
</evidence>
<dbReference type="InterPro" id="IPR000432">
    <property type="entry name" value="DNA_mismatch_repair_MutS_C"/>
</dbReference>
<dbReference type="AlphaFoldDB" id="A0AAX4HQB2"/>
<dbReference type="InterPro" id="IPR036063">
    <property type="entry name" value="Smr_dom_sf"/>
</dbReference>
<evidence type="ECO:0000256" key="2">
    <source>
        <dbReference type="ARBA" id="ARBA00022741"/>
    </source>
</evidence>
<dbReference type="Pfam" id="PF01713">
    <property type="entry name" value="Smr"/>
    <property type="match status" value="1"/>
</dbReference>
<dbReference type="InterPro" id="IPR005747">
    <property type="entry name" value="MutS2"/>
</dbReference>
<dbReference type="GO" id="GO:0006298">
    <property type="term" value="P:mismatch repair"/>
    <property type="evidence" value="ECO:0007669"/>
    <property type="project" value="InterPro"/>
</dbReference>
<feature type="coiled-coil region" evidence="7">
    <location>
        <begin position="573"/>
        <end position="604"/>
    </location>
</feature>
<dbReference type="PANTHER" id="PTHR48466:SF2">
    <property type="entry name" value="OS10G0509000 PROTEIN"/>
    <property type="match status" value="1"/>
</dbReference>
<dbReference type="NCBIfam" id="TIGR01069">
    <property type="entry name" value="mutS2"/>
    <property type="match status" value="1"/>
</dbReference>
<keyword evidence="1" id="KW-0699">rRNA-binding</keyword>
<dbReference type="KEGG" id="psti:SOO65_02020"/>
<keyword evidence="2" id="KW-0547">Nucleotide-binding</keyword>
<dbReference type="PANTHER" id="PTHR48466">
    <property type="entry name" value="OS10G0509000 PROTEIN-RELATED"/>
    <property type="match status" value="1"/>
</dbReference>
<evidence type="ECO:0000256" key="6">
    <source>
        <dbReference type="ARBA" id="ARBA00023125"/>
    </source>
</evidence>
<dbReference type="Pfam" id="PF00488">
    <property type="entry name" value="MutS_V"/>
    <property type="match status" value="1"/>
</dbReference>
<keyword evidence="6" id="KW-0238">DNA-binding</keyword>
<dbReference type="GO" id="GO:0005524">
    <property type="term" value="F:ATP binding"/>
    <property type="evidence" value="ECO:0007669"/>
    <property type="project" value="UniProtKB-KW"/>
</dbReference>